<name>A0ABU8WK18_9BURK</name>
<evidence type="ECO:0000313" key="2">
    <source>
        <dbReference type="EMBL" id="MEJ8847877.1"/>
    </source>
</evidence>
<protein>
    <submittedName>
        <fullName evidence="2">Uncharacterized protein</fullName>
    </submittedName>
</protein>
<dbReference type="RefSeq" id="WP_340343013.1">
    <property type="nucleotide sequence ID" value="NZ_JBBKZT010000006.1"/>
</dbReference>
<accession>A0ABU8WK18</accession>
<dbReference type="Proteomes" id="UP001385892">
    <property type="component" value="Unassembled WGS sequence"/>
</dbReference>
<keyword evidence="3" id="KW-1185">Reference proteome</keyword>
<keyword evidence="1" id="KW-0812">Transmembrane</keyword>
<reference evidence="2 3" key="1">
    <citation type="submission" date="2024-03" db="EMBL/GenBank/DDBJ databases">
        <title>Novel species of the genus Variovorax.</title>
        <authorList>
            <person name="Liu Q."/>
            <person name="Xin Y.-H."/>
        </authorList>
    </citation>
    <scope>NUCLEOTIDE SEQUENCE [LARGE SCALE GENOMIC DNA]</scope>
    <source>
        <strain evidence="2 3">KACC 18900</strain>
    </source>
</reference>
<proteinExistence type="predicted"/>
<dbReference type="EMBL" id="JBBKZT010000006">
    <property type="protein sequence ID" value="MEJ8847877.1"/>
    <property type="molecule type" value="Genomic_DNA"/>
</dbReference>
<evidence type="ECO:0000313" key="3">
    <source>
        <dbReference type="Proteomes" id="UP001385892"/>
    </source>
</evidence>
<evidence type="ECO:0000256" key="1">
    <source>
        <dbReference type="SAM" id="Phobius"/>
    </source>
</evidence>
<keyword evidence="1" id="KW-1133">Transmembrane helix</keyword>
<organism evidence="2 3">
    <name type="scientific">Variovorax rhizosphaerae</name>
    <dbReference type="NCBI Taxonomy" id="1836200"/>
    <lineage>
        <taxon>Bacteria</taxon>
        <taxon>Pseudomonadati</taxon>
        <taxon>Pseudomonadota</taxon>
        <taxon>Betaproteobacteria</taxon>
        <taxon>Burkholderiales</taxon>
        <taxon>Comamonadaceae</taxon>
        <taxon>Variovorax</taxon>
    </lineage>
</organism>
<keyword evidence="1" id="KW-0472">Membrane</keyword>
<gene>
    <name evidence="2" type="ORF">WKW82_14545</name>
</gene>
<feature type="transmembrane region" description="Helical" evidence="1">
    <location>
        <begin position="71"/>
        <end position="94"/>
    </location>
</feature>
<feature type="transmembrane region" description="Helical" evidence="1">
    <location>
        <begin position="39"/>
        <end position="59"/>
    </location>
</feature>
<sequence length="101" mass="10996">MKIGWQLPANLIAWLAAFPLFNAGTTALGRGWEWASSGTAAATMAVLLLVWAGMIYWFLVPRGATATRRAIYLVAFVLLVLAAGVLSFWLAFWLHVGLFGL</sequence>
<comment type="caution">
    <text evidence="2">The sequence shown here is derived from an EMBL/GenBank/DDBJ whole genome shotgun (WGS) entry which is preliminary data.</text>
</comment>